<gene>
    <name evidence="3" type="primary">LOC112467906</name>
</gene>
<feature type="region of interest" description="Disordered" evidence="1">
    <location>
        <begin position="70"/>
        <end position="106"/>
    </location>
</feature>
<dbReference type="Proteomes" id="UP000504618">
    <property type="component" value="Unplaced"/>
</dbReference>
<reference evidence="3" key="1">
    <citation type="submission" date="2025-08" db="UniProtKB">
        <authorList>
            <consortium name="RefSeq"/>
        </authorList>
    </citation>
    <scope>IDENTIFICATION</scope>
    <source>
        <tissue evidence="3">Whole body</tissue>
    </source>
</reference>
<dbReference type="RefSeq" id="XP_024892582.1">
    <property type="nucleotide sequence ID" value="XM_025036814.1"/>
</dbReference>
<organism evidence="2 3">
    <name type="scientific">Temnothorax curvispinosus</name>
    <dbReference type="NCBI Taxonomy" id="300111"/>
    <lineage>
        <taxon>Eukaryota</taxon>
        <taxon>Metazoa</taxon>
        <taxon>Ecdysozoa</taxon>
        <taxon>Arthropoda</taxon>
        <taxon>Hexapoda</taxon>
        <taxon>Insecta</taxon>
        <taxon>Pterygota</taxon>
        <taxon>Neoptera</taxon>
        <taxon>Endopterygota</taxon>
        <taxon>Hymenoptera</taxon>
        <taxon>Apocrita</taxon>
        <taxon>Aculeata</taxon>
        <taxon>Formicoidea</taxon>
        <taxon>Formicidae</taxon>
        <taxon>Myrmicinae</taxon>
        <taxon>Temnothorax</taxon>
    </lineage>
</organism>
<keyword evidence="2" id="KW-1185">Reference proteome</keyword>
<proteinExistence type="predicted"/>
<sequence length="899" mass="103412">MDYNDLWKVMIVPSITSQATFSNSTIVPSTRTLSTISERESKLDFCLSFDENENKKDTYRNAERSEITSSPLTCHDYSPRSFKSDKPISTLHGNKKESHDRTKDKVNKEDIHSQICNDTNNASVAPFIELGAIYKILDFITDSDSRVSLLTNNCCNEFLRALQCLLAQRHKKLEDLLSNDSSLHRCEHCGVISCILESHPTIKKLKRNRTKTRLNDEATAAERDCINNNQNNEKSEISISSPNLINNVQSRINDSKVNNQTEYTDKLSEIELLPTKEHSFVIKKCVERSNEANNISVTKASINPTIKNKFYPDNNAIKRLYITDLEIERKNKKRYKCNSAERNNPGKCESSNAIEAYASIDREEVVREILYEPKSQIDDSLARDRRSNIQGSQQPLDKRGDIYPVVDTVKYLARGQFTGLDEKENELLSKLQEKRCTRPDDARDGRSSVLYGSREDYSQRDAGFWLFDESGHLPRIALDDYRYLPMPRIDNSRENVSFPANVSRYSHAVEKTKTDNWSNHMEKDSLEDCALQEQRRESEATIFSSSSVENLMYGSLNRKYEINNIDDEDVPRGRQLVSSRPSLDIARHVRAQIAKDRHSGNAKESIGELYTHESNILVRLSPETRRKICHLIKTIVSDKNSTCFYKKYLINNMLNGKKLPHSKSADAAFAHSNRTDNEIRNICANDCVPTKLSDLSEGKDRSVKRQGNFVNLRNQNLNRSKNSVKIYHETTTSVSADNPRNKIIRQIIYKDALLKNIVGKNNEYTVAEMLSIYRKILENSRDMDWENFREFVEVLHPNEKELWRDVCRIISEEARRISGDTDDNTEICIEISPVNPEETPKTGEVMTSAREIVFELDMTLKNVENFSNKRFAEERLDTHKNAVDVTNWSNSGRWERISK</sequence>
<evidence type="ECO:0000256" key="1">
    <source>
        <dbReference type="SAM" id="MobiDB-lite"/>
    </source>
</evidence>
<protein>
    <submittedName>
        <fullName evidence="3">Uncharacterized protein LOC112467906</fullName>
    </submittedName>
</protein>
<dbReference type="GeneID" id="112467906"/>
<evidence type="ECO:0000313" key="3">
    <source>
        <dbReference type="RefSeq" id="XP_024892582.1"/>
    </source>
</evidence>
<accession>A0A6J1RCS1</accession>
<name>A0A6J1RCS1_9HYME</name>
<evidence type="ECO:0000313" key="2">
    <source>
        <dbReference type="Proteomes" id="UP000504618"/>
    </source>
</evidence>
<feature type="compositionally biased region" description="Basic and acidic residues" evidence="1">
    <location>
        <begin position="94"/>
        <end position="106"/>
    </location>
</feature>
<dbReference type="OrthoDB" id="7552979at2759"/>
<dbReference type="AlphaFoldDB" id="A0A6J1RCS1"/>